<reference evidence="1 2" key="1">
    <citation type="submission" date="2019-03" db="EMBL/GenBank/DDBJ databases">
        <title>Genomic Encyclopedia of Type Strains, Phase IV (KMG-IV): sequencing the most valuable type-strain genomes for metagenomic binning, comparative biology and taxonomic classification.</title>
        <authorList>
            <person name="Goeker M."/>
        </authorList>
    </citation>
    <scope>NUCLEOTIDE SEQUENCE [LARGE SCALE GENOMIC DNA]</scope>
    <source>
        <strain evidence="1 2">DSM 6770</strain>
    </source>
</reference>
<dbReference type="AlphaFoldDB" id="A0A4R7NND9"/>
<gene>
    <name evidence="1" type="ORF">C8E00_104408</name>
</gene>
<evidence type="ECO:0000313" key="2">
    <source>
        <dbReference type="Proteomes" id="UP000295380"/>
    </source>
</evidence>
<proteinExistence type="predicted"/>
<evidence type="ECO:0000313" key="1">
    <source>
        <dbReference type="EMBL" id="TDU22227.1"/>
    </source>
</evidence>
<protein>
    <submittedName>
        <fullName evidence="1">Uncharacterized protein</fullName>
    </submittedName>
</protein>
<keyword evidence="2" id="KW-1185">Reference proteome</keyword>
<comment type="caution">
    <text evidence="1">The sequence shown here is derived from an EMBL/GenBank/DDBJ whole genome shotgun (WGS) entry which is preliminary data.</text>
</comment>
<dbReference type="RefSeq" id="WP_133697604.1">
    <property type="nucleotide sequence ID" value="NZ_SOBR01000004.1"/>
</dbReference>
<sequence>MRNAEHLQSLKSELLDIHMSLEMIEHEQRKKNAATRYLRARRGIELHREFKRLERDIVDYDDWQ</sequence>
<dbReference type="NCBIfam" id="NF046101">
    <property type="entry name" value="PA3496_fam"/>
    <property type="match status" value="1"/>
</dbReference>
<dbReference type="OrthoDB" id="6120917at2"/>
<accession>A0A4R7NND9</accession>
<dbReference type="Proteomes" id="UP000295380">
    <property type="component" value="Unassembled WGS sequence"/>
</dbReference>
<name>A0A4R7NND9_9GAMM</name>
<dbReference type="InterPro" id="IPR058059">
    <property type="entry name" value="PA3496-like"/>
</dbReference>
<organism evidence="1 2">
    <name type="scientific">Chromohalobacter marismortui</name>
    <dbReference type="NCBI Taxonomy" id="42055"/>
    <lineage>
        <taxon>Bacteria</taxon>
        <taxon>Pseudomonadati</taxon>
        <taxon>Pseudomonadota</taxon>
        <taxon>Gammaproteobacteria</taxon>
        <taxon>Oceanospirillales</taxon>
        <taxon>Halomonadaceae</taxon>
        <taxon>Chromohalobacter</taxon>
    </lineage>
</organism>
<dbReference type="EMBL" id="SOBR01000004">
    <property type="protein sequence ID" value="TDU22227.1"/>
    <property type="molecule type" value="Genomic_DNA"/>
</dbReference>